<dbReference type="InterPro" id="IPR016039">
    <property type="entry name" value="Thiolase-like"/>
</dbReference>
<dbReference type="Gene3D" id="3.40.47.10">
    <property type="match status" value="1"/>
</dbReference>
<dbReference type="GO" id="GO:0016746">
    <property type="term" value="F:acyltransferase activity"/>
    <property type="evidence" value="ECO:0007669"/>
    <property type="project" value="InterPro"/>
</dbReference>
<dbReference type="EMBL" id="CALTRL010004375">
    <property type="protein sequence ID" value="CAH7682981.1"/>
    <property type="molecule type" value="Genomic_DNA"/>
</dbReference>
<name>A0AAV0BBC1_PHAPC</name>
<dbReference type="Gene3D" id="3.40.50.720">
    <property type="entry name" value="NAD(P)-binding Rossmann-like Domain"/>
    <property type="match status" value="1"/>
</dbReference>
<evidence type="ECO:0000313" key="1">
    <source>
        <dbReference type="EMBL" id="CAH7682981.1"/>
    </source>
</evidence>
<dbReference type="Proteomes" id="UP001153365">
    <property type="component" value="Unassembled WGS sequence"/>
</dbReference>
<gene>
    <name evidence="1" type="ORF">PPACK8108_LOCUS16186</name>
</gene>
<evidence type="ECO:0000313" key="2">
    <source>
        <dbReference type="Proteomes" id="UP001153365"/>
    </source>
</evidence>
<reference evidence="1" key="1">
    <citation type="submission" date="2022-06" db="EMBL/GenBank/DDBJ databases">
        <authorList>
            <consortium name="SYNGENTA / RWTH Aachen University"/>
        </authorList>
    </citation>
    <scope>NUCLEOTIDE SEQUENCE</scope>
</reference>
<protein>
    <submittedName>
        <fullName evidence="1">Expressed protein</fullName>
    </submittedName>
</protein>
<accession>A0AAV0BBC1</accession>
<keyword evidence="2" id="KW-1185">Reference proteome</keyword>
<comment type="caution">
    <text evidence="1">The sequence shown here is derived from an EMBL/GenBank/DDBJ whole genome shotgun (WGS) entry which is preliminary data.</text>
</comment>
<proteinExistence type="predicted"/>
<dbReference type="AlphaFoldDB" id="A0AAV0BBC1"/>
<sequence length="236" mass="26368">MSGNNLIAEQVESHGLKKFSAKEMAFNILGLMHPLLFDVGQVEHGWADLNGGMEKLPDLTKIANKIRLKINQFAAICSKISIDNSHNLMVVQGVEADVIHQKVKVSPPANFTLPMLKLRESFDNFMIDALRQMIGLDKVIVIAGCTELEPFSSLRTQWKMEAKGEFSIKGLLELGSITGLIKFVDGKMKNGKQYVEQVDAKTEDPVYHYQVKPKDKAQILAHTGVWLIEPERLSLP</sequence>
<organism evidence="1 2">
    <name type="scientific">Phakopsora pachyrhizi</name>
    <name type="common">Asian soybean rust disease fungus</name>
    <dbReference type="NCBI Taxonomy" id="170000"/>
    <lineage>
        <taxon>Eukaryota</taxon>
        <taxon>Fungi</taxon>
        <taxon>Dikarya</taxon>
        <taxon>Basidiomycota</taxon>
        <taxon>Pucciniomycotina</taxon>
        <taxon>Pucciniomycetes</taxon>
        <taxon>Pucciniales</taxon>
        <taxon>Phakopsoraceae</taxon>
        <taxon>Phakopsora</taxon>
    </lineage>
</organism>